<feature type="region of interest" description="Disordered" evidence="1">
    <location>
        <begin position="1"/>
        <end position="22"/>
    </location>
</feature>
<accession>A0A426QIT9</accession>
<evidence type="ECO:0000313" key="3">
    <source>
        <dbReference type="EMBL" id="RRQ21617.1"/>
    </source>
</evidence>
<evidence type="ECO:0000313" key="4">
    <source>
        <dbReference type="Proteomes" id="UP000287798"/>
    </source>
</evidence>
<keyword evidence="3" id="KW-0863">Zinc-finger</keyword>
<dbReference type="OrthoDB" id="9806844at2"/>
<gene>
    <name evidence="3" type="ORF">D6C00_06440</name>
</gene>
<organism evidence="3 4">
    <name type="scientific">Thiohalobacter thiocyanaticus</name>
    <dbReference type="NCBI Taxonomy" id="585455"/>
    <lineage>
        <taxon>Bacteria</taxon>
        <taxon>Pseudomonadati</taxon>
        <taxon>Pseudomonadota</taxon>
        <taxon>Gammaproteobacteria</taxon>
        <taxon>Thiohalobacterales</taxon>
        <taxon>Thiohalobacteraceae</taxon>
        <taxon>Thiohalobacter</taxon>
    </lineage>
</organism>
<sequence length="76" mass="8401">MTNPNTAAAAGTDEFDTPNASNRYEVTRDDLPLHCPLDSMSLWDSHPRVYLPIEATGEAQCPYCGALYVLKDREQG</sequence>
<dbReference type="InterPro" id="IPR019401">
    <property type="entry name" value="Znf_CHCC"/>
</dbReference>
<keyword evidence="3" id="KW-0479">Metal-binding</keyword>
<proteinExistence type="predicted"/>
<dbReference type="RefSeq" id="WP_125180959.1">
    <property type="nucleotide sequence ID" value="NZ_QZMU01000001.1"/>
</dbReference>
<dbReference type="GO" id="GO:0008270">
    <property type="term" value="F:zinc ion binding"/>
    <property type="evidence" value="ECO:0007669"/>
    <property type="project" value="UniProtKB-KW"/>
</dbReference>
<comment type="caution">
    <text evidence="3">The sequence shown here is derived from an EMBL/GenBank/DDBJ whole genome shotgun (WGS) entry which is preliminary data.</text>
</comment>
<dbReference type="Pfam" id="PF10276">
    <property type="entry name" value="zf-CHCC"/>
    <property type="match status" value="1"/>
</dbReference>
<name>A0A426QIT9_9GAMM</name>
<keyword evidence="4" id="KW-1185">Reference proteome</keyword>
<protein>
    <submittedName>
        <fullName evidence="3">Zinc-finger domain-containing protein</fullName>
    </submittedName>
</protein>
<dbReference type="AlphaFoldDB" id="A0A426QIT9"/>
<keyword evidence="3" id="KW-0862">Zinc</keyword>
<evidence type="ECO:0000259" key="2">
    <source>
        <dbReference type="Pfam" id="PF10276"/>
    </source>
</evidence>
<reference evidence="3 4" key="1">
    <citation type="journal article" date="2010" name="Int. J. Syst. Evol. Microbiol.">
        <title>Thiohalobacter thiocyanaticus gen. nov., sp. nov., a moderately halophilic, sulfur-oxidizing gammaproteobacterium from hypersaline lakes, that utilizes thiocyanate.</title>
        <authorList>
            <person name="Sorokin D.Y."/>
            <person name="Kovaleva O.L."/>
            <person name="Tourova T.P."/>
            <person name="Muyzer G."/>
        </authorList>
    </citation>
    <scope>NUCLEOTIDE SEQUENCE [LARGE SCALE GENOMIC DNA]</scope>
    <source>
        <strain evidence="3 4">Hrh1</strain>
    </source>
</reference>
<dbReference type="Gene3D" id="2.60.260.40">
    <property type="entry name" value="q5lls5 like domains"/>
    <property type="match status" value="1"/>
</dbReference>
<dbReference type="EMBL" id="QZMU01000001">
    <property type="protein sequence ID" value="RRQ21617.1"/>
    <property type="molecule type" value="Genomic_DNA"/>
</dbReference>
<feature type="domain" description="Zinc finger CHCC-type" evidence="2">
    <location>
        <begin position="46"/>
        <end position="68"/>
    </location>
</feature>
<evidence type="ECO:0000256" key="1">
    <source>
        <dbReference type="SAM" id="MobiDB-lite"/>
    </source>
</evidence>
<dbReference type="Proteomes" id="UP000287798">
    <property type="component" value="Unassembled WGS sequence"/>
</dbReference>